<keyword evidence="3" id="KW-1185">Reference proteome</keyword>
<proteinExistence type="predicted"/>
<dbReference type="PANTHER" id="PTHR24023:SF1082">
    <property type="entry name" value="COLLAGEN TRIPLE HELIX REPEAT"/>
    <property type="match status" value="1"/>
</dbReference>
<evidence type="ECO:0000313" key="2">
    <source>
        <dbReference type="EMBL" id="MBM6735656.1"/>
    </source>
</evidence>
<feature type="compositionally biased region" description="Basic and acidic residues" evidence="1">
    <location>
        <begin position="1482"/>
        <end position="1495"/>
    </location>
</feature>
<feature type="region of interest" description="Disordered" evidence="1">
    <location>
        <begin position="1474"/>
        <end position="1501"/>
    </location>
</feature>
<name>A0ABS2E200_9BACT</name>
<evidence type="ECO:0000256" key="1">
    <source>
        <dbReference type="SAM" id="MobiDB-lite"/>
    </source>
</evidence>
<protein>
    <submittedName>
        <fullName evidence="2">LamG domain-containing protein</fullName>
    </submittedName>
</protein>
<dbReference type="EMBL" id="JACLYZ010000024">
    <property type="protein sequence ID" value="MBM6735656.1"/>
    <property type="molecule type" value="Genomic_DNA"/>
</dbReference>
<reference evidence="2 3" key="1">
    <citation type="journal article" date="2021" name="Sci. Rep.">
        <title>The distribution of antibiotic resistance genes in chicken gut microbiota commensals.</title>
        <authorList>
            <person name="Juricova H."/>
            <person name="Matiasovicova J."/>
            <person name="Kubasova T."/>
            <person name="Cejkova D."/>
            <person name="Rychlik I."/>
        </authorList>
    </citation>
    <scope>NUCLEOTIDE SEQUENCE [LARGE SCALE GENOMIC DNA]</scope>
    <source>
        <strain evidence="2 3">An772</strain>
    </source>
</reference>
<dbReference type="PANTHER" id="PTHR24023">
    <property type="entry name" value="COLLAGEN ALPHA"/>
    <property type="match status" value="1"/>
</dbReference>
<dbReference type="SUPFAM" id="SSF49899">
    <property type="entry name" value="Concanavalin A-like lectins/glucanases"/>
    <property type="match status" value="1"/>
</dbReference>
<sequence length="1848" mass="204894">MGEIEVIKRKGGTIQLFSRDPFCTVKSATQNISLMGDDNIQLSIISTELLDFEKGDKIIVCGEEYTIRTRATREMKTDRYYQYDAVFYGVMYELMKTQYRNTDESGKSTSMTFDLTYSIRDFVKVIIYNMNRDYPGLWAFDEANCPDTEPRTISFSKQNCLQVLQSLCSDNNFKLEFRITQNNGVRTIHIGKFGTKVVPPNGSDYFEWGKGGGLFTLKDQKVDDKAIITRLWVEGGTTNIRSDYRNYSERLQLPYPKRMNKNEHTLADGTVIPANSEMIGIDDDNKRYIEDAELAQEIGSEEDGAQYDDIYPKRTGVVTAIVEDDINSFVDDTMDFDLNEKDDNGTKYLINGVTAKITFITGRLAGQQFEVKADGGYDHAKKQFTLIPFTDKRGLTIPTTDSEAFRVEVGNTYKITDINLPKSYEDNAEEDLWYAGYDDFKPRTQSRVQYALTFDRSYFLENLPDDSETSVFKVGDYVPVKDVRFGVEKSIRIQKISRNLLVDHDYSLTLSDTTTISISQQTVIDVIEHNKIIEANRLKDLSKARRGWRTTEELRNMVYDTDGYFDPENIRPNSIDTNMLTVGSKSQQFVLIGVVMQANVNGNANRFDASSGILAHLTIDETTIKQWNLSELSVTLSEQGGYYVFAKCSKTGSNGVFVVTQTPYKFEPTEDPNNYYFQIGIISSLYPDDNFRDFVTTYGFTRINGKTITTGAIVTSDGECYLDLDGNKFRIGDTTSSIDWNVTALKQLTLHNVRLLSDSGDVSFIGVYRGDYNEEYVYYTGDEVSYSNGAETCTYRYIYPTPAKGITPTNTTYWKVVAKGQQGQKGDDGLPGEDGLPGKSYYTWIRYADDVNGTGISDNPTGKGFIGFAYNKETPTESNDPKDYKWSDIMGKDGVPGEPGEDGKTLYTWIAYSDNADGNPMYQQPKDTTMYIGIATNKETATESDDPKDYVWSKFKGDDGLPGVPGADGKTSYFHIKYSSVQNPTSASQMTETPSDYIGTYVDYTQADSTDPKKYTWARFKGFNGEDGLPGVNGEDGKTSYLHIKYSDNGGLSFTANNGEDPGAYIGQYVDFVQKDSDNPTDYTWSLIKGESGAAGSDATTGEYYEYRYAKNGSTVAPPALDADAENPAGWSTTMPTVGNLEYLWCTIAKKSGLSDKKVFDIPVNSGETTLMDISGHGISGALMNGAAVVQDGSRYAVDVSGNAECQINWDLPFGQSFTLCFWMKTDQTLIRWMLNGYNGRDYVEKSLTVSKNTWFHVALRFNDRTVSIFINGSLVQTGSINEEVVGFSLYDDNMFGSSVFYDNIRLYDGALSATDIGKDKSGESDKLVQNWCTPFRINPYDGKDGKDGVGVSSVDVEYAKSSSNTTAPTSGWQTTAPAWEDGKYIWSRTKTVLTDGSSEYTKAVCITGGKGSTGANGVGVKSIVEQYYLSSSPTSQTGGSWSTTRPTWKDGWYIWTRSIITYTNGTSTTTSPICVTGGKGETGDKGDPGEKGDQGESPAAVYQGTYSSSKTYYGTKYRLDVVKYNGIFYIARIDAGTFSGVVPTNTSKWNPFGAQFESVATNLLLAENANIAGWVFRNNRLESQNGSVYLDGVNGKVRVNGIVQFSTAYQGNISDSNLFYLPSITYDKNMKMGYEREDIGKVCRLYNSSPYGGGTYQIYVAAFGIKENFTDATIGSDKGMNYYVLVPPQTCVELTCFELPKTFDGTTYEIVGRWDVTGRFGQTDFVTAGAKGRHPLILAIGRISGTNSGASISGTWWDGKSITSVLSVSRQDTGKYRVSFSSTNVPSGYRVMLTGYGYSSGSSDAPIKGTIYTLGSTYFDVLLSDDASRNDGSCEFIIFAPAWQYNM</sequence>
<dbReference type="RefSeq" id="WP_205095853.1">
    <property type="nucleotide sequence ID" value="NZ_JACLYZ010000024.1"/>
</dbReference>
<dbReference type="Gene3D" id="2.60.120.200">
    <property type="match status" value="1"/>
</dbReference>
<dbReference type="InterPro" id="IPR013320">
    <property type="entry name" value="ConA-like_dom_sf"/>
</dbReference>
<dbReference type="Proteomes" id="UP000766986">
    <property type="component" value="Unassembled WGS sequence"/>
</dbReference>
<organism evidence="2 3">
    <name type="scientific">Mediterranea massiliensis</name>
    <dbReference type="NCBI Taxonomy" id="1841865"/>
    <lineage>
        <taxon>Bacteria</taxon>
        <taxon>Pseudomonadati</taxon>
        <taxon>Bacteroidota</taxon>
        <taxon>Bacteroidia</taxon>
        <taxon>Bacteroidales</taxon>
        <taxon>Bacteroidaceae</taxon>
        <taxon>Mediterranea</taxon>
    </lineage>
</organism>
<comment type="caution">
    <text evidence="2">The sequence shown here is derived from an EMBL/GenBank/DDBJ whole genome shotgun (WGS) entry which is preliminary data.</text>
</comment>
<dbReference type="Pfam" id="PF13385">
    <property type="entry name" value="Laminin_G_3"/>
    <property type="match status" value="1"/>
</dbReference>
<gene>
    <name evidence="2" type="ORF">H7U35_10560</name>
</gene>
<evidence type="ECO:0000313" key="3">
    <source>
        <dbReference type="Proteomes" id="UP000766986"/>
    </source>
</evidence>
<accession>A0ABS2E200</accession>
<dbReference type="InterPro" id="IPR050149">
    <property type="entry name" value="Collagen_superfamily"/>
</dbReference>